<organism evidence="8 9">
    <name type="scientific">Bacillus smithii 7_3_47FAA</name>
    <dbReference type="NCBI Taxonomy" id="665952"/>
    <lineage>
        <taxon>Bacteria</taxon>
        <taxon>Bacillati</taxon>
        <taxon>Bacillota</taxon>
        <taxon>Bacilli</taxon>
        <taxon>Bacillales</taxon>
        <taxon>Bacillaceae</taxon>
        <taxon>Bacillus</taxon>
    </lineage>
</organism>
<dbReference type="GO" id="GO:0017004">
    <property type="term" value="P:cytochrome complex assembly"/>
    <property type="evidence" value="ECO:0007669"/>
    <property type="project" value="UniProtKB-KW"/>
</dbReference>
<keyword evidence="5 6" id="KW-0472">Membrane</keyword>
<accession>G9QPC0</accession>
<keyword evidence="9" id="KW-1185">Reference proteome</keyword>
<dbReference type="Proteomes" id="UP000011747">
    <property type="component" value="Unassembled WGS sequence"/>
</dbReference>
<keyword evidence="3" id="KW-0201">Cytochrome c-type biogenesis</keyword>
<dbReference type="HOGENOM" id="CLU_034630_1_0_9"/>
<dbReference type="RefSeq" id="WP_003355204.1">
    <property type="nucleotide sequence ID" value="NZ_JH414764.1"/>
</dbReference>
<feature type="transmembrane region" description="Helical" evidence="6">
    <location>
        <begin position="124"/>
        <end position="146"/>
    </location>
</feature>
<feature type="domain" description="ResB-like" evidence="7">
    <location>
        <begin position="65"/>
        <end position="520"/>
    </location>
</feature>
<comment type="subcellular location">
    <subcellularLocation>
        <location evidence="1">Membrane</location>
        <topology evidence="1">Multi-pass membrane protein</topology>
    </subcellularLocation>
</comment>
<feature type="transmembrane region" description="Helical" evidence="6">
    <location>
        <begin position="467"/>
        <end position="489"/>
    </location>
</feature>
<dbReference type="InterPro" id="IPR007816">
    <property type="entry name" value="ResB-like_domain"/>
</dbReference>
<name>G9QPC0_9BACI</name>
<proteinExistence type="predicted"/>
<gene>
    <name evidence="8" type="ORF">HMPREF1015_00137</name>
</gene>
<reference evidence="8 9" key="1">
    <citation type="submission" date="2011-09" db="EMBL/GenBank/DDBJ databases">
        <title>The Genome Sequence of Bacillus smithii 7_3_47FAA.</title>
        <authorList>
            <consortium name="The Broad Institute Genome Sequencing Platform"/>
            <person name="Earl A."/>
            <person name="Ward D."/>
            <person name="Feldgarden M."/>
            <person name="Gevers D."/>
            <person name="Daigneault M."/>
            <person name="Strauss J."/>
            <person name="Allen-Vercoe E."/>
            <person name="Young S.K."/>
            <person name="Zeng Q."/>
            <person name="Gargeya S."/>
            <person name="Fitzgerald M."/>
            <person name="Haas B."/>
            <person name="Abouelleil A."/>
            <person name="Alvarado L."/>
            <person name="Arachchi H.M."/>
            <person name="Berlin A."/>
            <person name="Brown A."/>
            <person name="Chapman S.B."/>
            <person name="Chen Z."/>
            <person name="Dunbar C."/>
            <person name="Freedman E."/>
            <person name="Gearin G."/>
            <person name="Goldberg J."/>
            <person name="Griggs A."/>
            <person name="Gujja S."/>
            <person name="Heiman D."/>
            <person name="Howarth C."/>
            <person name="Larson L."/>
            <person name="Lui A."/>
            <person name="MacDonald P.J.P."/>
            <person name="Montmayeur A."/>
            <person name="Murphy C."/>
            <person name="Neiman D."/>
            <person name="Pearson M."/>
            <person name="Priest M."/>
            <person name="Roberts A."/>
            <person name="Saif S."/>
            <person name="Shea T."/>
            <person name="Shenoy N."/>
            <person name="Sisk P."/>
            <person name="Stolte C."/>
            <person name="Sykes S."/>
            <person name="Wortman J."/>
            <person name="Nusbaum C."/>
            <person name="Birren B."/>
        </authorList>
    </citation>
    <scope>NUCLEOTIDE SEQUENCE [LARGE SCALE GENOMIC DNA]</scope>
    <source>
        <strain evidence="8 9">7_3_47FAA</strain>
    </source>
</reference>
<keyword evidence="2 6" id="KW-0812">Transmembrane</keyword>
<dbReference type="PANTHER" id="PTHR31566">
    <property type="entry name" value="CYTOCHROME C BIOGENESIS PROTEIN CCS1, CHLOROPLASTIC"/>
    <property type="match status" value="1"/>
</dbReference>
<sequence length="542" mass="62030">MEKVKCECGHVNPHGTILCEACGRALTEEAKQSKLYNMRYEGSARRSQTYHKTIIDKIWNFFSSVKVGVILIIVTLIASAIGTIFPQKMYIPQNVDPGDYYKQVYGTLGEIYYKLGFYDLYNSVWYITLIALIGVSLVICSLDRVIPLYRALRNQRVVRHESFMKKQRLFAQSSAHHFHEDIGKIKKKLEKKHYRIRMDDEALLAEKGRFSRWGPYVNHIGLIIFLFGAMLRSVDGMYVDKLLWIREGETLEVPGTNGKYYVQNKKFILQEYSKKKDPEVFNQAMDRVGNIAKNYQSNVVLYKNENQGLPGAPPKLKKIKEGAIRVNHPIKLDHYAIYQSSFKLGEPKAMVFTLTDKKTGKEFGTVKVDLFQPKETYSLGHGYKVKLMGYYPDFSGFANNGEPQSKSPIPNNPAFLFKMFSPEHPDGEVSFVAIRQTIEPLGTTDYKMKFKSLETRNVSALTVHKDLTLWILALGGAIFMIGVIQGAYWNHRRIWIRKVDGEVYIAAHTNKNWYGLKKEISSILEGTQLPVPVDQSEKGEEA</sequence>
<feature type="transmembrane region" description="Helical" evidence="6">
    <location>
        <begin position="213"/>
        <end position="231"/>
    </location>
</feature>
<evidence type="ECO:0000259" key="7">
    <source>
        <dbReference type="Pfam" id="PF05140"/>
    </source>
</evidence>
<evidence type="ECO:0000313" key="9">
    <source>
        <dbReference type="Proteomes" id="UP000011747"/>
    </source>
</evidence>
<dbReference type="GO" id="GO:0016020">
    <property type="term" value="C:membrane"/>
    <property type="evidence" value="ECO:0007669"/>
    <property type="project" value="UniProtKB-SubCell"/>
</dbReference>
<dbReference type="Pfam" id="PF05140">
    <property type="entry name" value="ResB"/>
    <property type="match status" value="1"/>
</dbReference>
<dbReference type="PATRIC" id="fig|665952.3.peg.3011"/>
<evidence type="ECO:0000256" key="2">
    <source>
        <dbReference type="ARBA" id="ARBA00022692"/>
    </source>
</evidence>
<dbReference type="AlphaFoldDB" id="G9QPC0"/>
<dbReference type="PANTHER" id="PTHR31566:SF0">
    <property type="entry name" value="CYTOCHROME C BIOGENESIS PROTEIN CCS1, CHLOROPLASTIC"/>
    <property type="match status" value="1"/>
</dbReference>
<evidence type="ECO:0000313" key="8">
    <source>
        <dbReference type="EMBL" id="EHL73913.1"/>
    </source>
</evidence>
<evidence type="ECO:0000256" key="5">
    <source>
        <dbReference type="ARBA" id="ARBA00023136"/>
    </source>
</evidence>
<evidence type="ECO:0000256" key="1">
    <source>
        <dbReference type="ARBA" id="ARBA00004141"/>
    </source>
</evidence>
<comment type="caution">
    <text evidence="8">The sequence shown here is derived from an EMBL/GenBank/DDBJ whole genome shotgun (WGS) entry which is preliminary data.</text>
</comment>
<dbReference type="InterPro" id="IPR023494">
    <property type="entry name" value="Cyt_c_bgen_Ccs1/CcsB/ResB"/>
</dbReference>
<keyword evidence="4 6" id="KW-1133">Transmembrane helix</keyword>
<evidence type="ECO:0000256" key="6">
    <source>
        <dbReference type="SAM" id="Phobius"/>
    </source>
</evidence>
<feature type="transmembrane region" description="Helical" evidence="6">
    <location>
        <begin position="67"/>
        <end position="85"/>
    </location>
</feature>
<evidence type="ECO:0000256" key="4">
    <source>
        <dbReference type="ARBA" id="ARBA00022989"/>
    </source>
</evidence>
<dbReference type="EMBL" id="ACWF01000154">
    <property type="protein sequence ID" value="EHL73913.1"/>
    <property type="molecule type" value="Genomic_DNA"/>
</dbReference>
<evidence type="ECO:0000256" key="3">
    <source>
        <dbReference type="ARBA" id="ARBA00022748"/>
    </source>
</evidence>
<protein>
    <recommendedName>
        <fullName evidence="7">ResB-like domain-containing protein</fullName>
    </recommendedName>
</protein>